<comment type="caution">
    <text evidence="6">The sequence shown here is derived from an EMBL/GenBank/DDBJ whole genome shotgun (WGS) entry which is preliminary data.</text>
</comment>
<evidence type="ECO:0000313" key="6">
    <source>
        <dbReference type="EMBL" id="KAF6228790.1"/>
    </source>
</evidence>
<evidence type="ECO:0000256" key="5">
    <source>
        <dbReference type="SAM" id="Phobius"/>
    </source>
</evidence>
<dbReference type="PANTHER" id="PTHR23501:SF59">
    <property type="entry name" value="MAJOR FACILITATOR SUPERFAMILY (MFS) PROFILE DOMAIN-CONTAINING PROTEIN-RELATED"/>
    <property type="match status" value="1"/>
</dbReference>
<dbReference type="OrthoDB" id="4139357at2759"/>
<keyword evidence="7" id="KW-1185">Reference proteome</keyword>
<keyword evidence="2 5" id="KW-0812">Transmembrane</keyword>
<protein>
    <submittedName>
        <fullName evidence="6">Uncharacterized protein</fullName>
    </submittedName>
</protein>
<sequence length="173" mass="18306">MLGMELLYLLAPETSVPAFVFLNLIPGLGLGLLFASMNLAIQAAATERNVGYAAAIYIFMRSLGQSVGVAVGGVIFQSEFAVELRGYPDLARNATALAQNASGLVQVIKAMPEDAAERTAVVNAYADALKVVWAVMAGLAFVALLLALGTKGLSLNAEMETEQALRERESDQR</sequence>
<dbReference type="SUPFAM" id="SSF103473">
    <property type="entry name" value="MFS general substrate transporter"/>
    <property type="match status" value="1"/>
</dbReference>
<organism evidence="6 7">
    <name type="scientific">Letharia columbiana</name>
    <dbReference type="NCBI Taxonomy" id="112416"/>
    <lineage>
        <taxon>Eukaryota</taxon>
        <taxon>Fungi</taxon>
        <taxon>Dikarya</taxon>
        <taxon>Ascomycota</taxon>
        <taxon>Pezizomycotina</taxon>
        <taxon>Lecanoromycetes</taxon>
        <taxon>OSLEUM clade</taxon>
        <taxon>Lecanoromycetidae</taxon>
        <taxon>Lecanorales</taxon>
        <taxon>Lecanorineae</taxon>
        <taxon>Parmeliaceae</taxon>
        <taxon>Letharia</taxon>
    </lineage>
</organism>
<accession>A0A8H6CSG6</accession>
<feature type="transmembrane region" description="Helical" evidence="5">
    <location>
        <begin position="53"/>
        <end position="76"/>
    </location>
</feature>
<dbReference type="GO" id="GO:0005886">
    <property type="term" value="C:plasma membrane"/>
    <property type="evidence" value="ECO:0007669"/>
    <property type="project" value="TreeGrafter"/>
</dbReference>
<dbReference type="InterPro" id="IPR036259">
    <property type="entry name" value="MFS_trans_sf"/>
</dbReference>
<evidence type="ECO:0000256" key="4">
    <source>
        <dbReference type="ARBA" id="ARBA00023136"/>
    </source>
</evidence>
<dbReference type="AlphaFoldDB" id="A0A8H6CSG6"/>
<feature type="transmembrane region" description="Helical" evidence="5">
    <location>
        <begin position="131"/>
        <end position="149"/>
    </location>
</feature>
<evidence type="ECO:0000256" key="3">
    <source>
        <dbReference type="ARBA" id="ARBA00022989"/>
    </source>
</evidence>
<keyword evidence="3 5" id="KW-1133">Transmembrane helix</keyword>
<comment type="subcellular location">
    <subcellularLocation>
        <location evidence="1">Membrane</location>
        <topology evidence="1">Multi-pass membrane protein</topology>
    </subcellularLocation>
</comment>
<proteinExistence type="predicted"/>
<dbReference type="Proteomes" id="UP000578531">
    <property type="component" value="Unassembled WGS sequence"/>
</dbReference>
<dbReference type="GO" id="GO:0022857">
    <property type="term" value="F:transmembrane transporter activity"/>
    <property type="evidence" value="ECO:0007669"/>
    <property type="project" value="TreeGrafter"/>
</dbReference>
<dbReference type="GeneID" id="59293279"/>
<dbReference type="Gene3D" id="1.20.1250.20">
    <property type="entry name" value="MFS general substrate transporter like domains"/>
    <property type="match status" value="1"/>
</dbReference>
<reference evidence="6 7" key="1">
    <citation type="journal article" date="2020" name="Genomics">
        <title>Complete, high-quality genomes from long-read metagenomic sequencing of two wolf lichen thalli reveals enigmatic genome architecture.</title>
        <authorList>
            <person name="McKenzie S.K."/>
            <person name="Walston R.F."/>
            <person name="Allen J.L."/>
        </authorList>
    </citation>
    <scope>NUCLEOTIDE SEQUENCE [LARGE SCALE GENOMIC DNA]</scope>
    <source>
        <strain evidence="6">WasteWater2</strain>
    </source>
</reference>
<evidence type="ECO:0000256" key="1">
    <source>
        <dbReference type="ARBA" id="ARBA00004141"/>
    </source>
</evidence>
<keyword evidence="4 5" id="KW-0472">Membrane</keyword>
<evidence type="ECO:0000256" key="2">
    <source>
        <dbReference type="ARBA" id="ARBA00022692"/>
    </source>
</evidence>
<name>A0A8H6CSG6_9LECA</name>
<dbReference type="PANTHER" id="PTHR23501">
    <property type="entry name" value="MAJOR FACILITATOR SUPERFAMILY"/>
    <property type="match status" value="1"/>
</dbReference>
<dbReference type="EMBL" id="JACCJC010000074">
    <property type="protein sequence ID" value="KAF6228790.1"/>
    <property type="molecule type" value="Genomic_DNA"/>
</dbReference>
<gene>
    <name evidence="6" type="ORF">HO173_011637</name>
</gene>
<dbReference type="RefSeq" id="XP_037159605.1">
    <property type="nucleotide sequence ID" value="XM_037313517.1"/>
</dbReference>
<evidence type="ECO:0000313" key="7">
    <source>
        <dbReference type="Proteomes" id="UP000578531"/>
    </source>
</evidence>
<feature type="transmembrane region" description="Helical" evidence="5">
    <location>
        <begin position="20"/>
        <end position="41"/>
    </location>
</feature>